<dbReference type="Proteomes" id="UP000265520">
    <property type="component" value="Unassembled WGS sequence"/>
</dbReference>
<organism evidence="1 2">
    <name type="scientific">Trifolium medium</name>
    <dbReference type="NCBI Taxonomy" id="97028"/>
    <lineage>
        <taxon>Eukaryota</taxon>
        <taxon>Viridiplantae</taxon>
        <taxon>Streptophyta</taxon>
        <taxon>Embryophyta</taxon>
        <taxon>Tracheophyta</taxon>
        <taxon>Spermatophyta</taxon>
        <taxon>Magnoliopsida</taxon>
        <taxon>eudicotyledons</taxon>
        <taxon>Gunneridae</taxon>
        <taxon>Pentapetalae</taxon>
        <taxon>rosids</taxon>
        <taxon>fabids</taxon>
        <taxon>Fabales</taxon>
        <taxon>Fabaceae</taxon>
        <taxon>Papilionoideae</taxon>
        <taxon>50 kb inversion clade</taxon>
        <taxon>NPAAA clade</taxon>
        <taxon>Hologalegina</taxon>
        <taxon>IRL clade</taxon>
        <taxon>Trifolieae</taxon>
        <taxon>Trifolium</taxon>
    </lineage>
</organism>
<feature type="non-terminal residue" evidence="1">
    <location>
        <position position="43"/>
    </location>
</feature>
<evidence type="ECO:0000313" key="2">
    <source>
        <dbReference type="Proteomes" id="UP000265520"/>
    </source>
</evidence>
<evidence type="ECO:0000313" key="1">
    <source>
        <dbReference type="EMBL" id="MCI59714.1"/>
    </source>
</evidence>
<comment type="caution">
    <text evidence="1">The sequence shown here is derived from an EMBL/GenBank/DDBJ whole genome shotgun (WGS) entry which is preliminary data.</text>
</comment>
<dbReference type="EMBL" id="LXQA010568840">
    <property type="protein sequence ID" value="MCI59714.1"/>
    <property type="molecule type" value="Genomic_DNA"/>
</dbReference>
<dbReference type="AlphaFoldDB" id="A0A392TGJ0"/>
<protein>
    <submittedName>
        <fullName evidence="1">Uncharacterized protein</fullName>
    </submittedName>
</protein>
<accession>A0A392TGJ0</accession>
<name>A0A392TGJ0_9FABA</name>
<proteinExistence type="predicted"/>
<sequence>MSAANAKNRLSSGSYKVNPISVCSLMVAENDKLETVLMLHSLI</sequence>
<keyword evidence="2" id="KW-1185">Reference proteome</keyword>
<reference evidence="1 2" key="1">
    <citation type="journal article" date="2018" name="Front. Plant Sci.">
        <title>Red Clover (Trifolium pratense) and Zigzag Clover (T. medium) - A Picture of Genomic Similarities and Differences.</title>
        <authorList>
            <person name="Dluhosova J."/>
            <person name="Istvanek J."/>
            <person name="Nedelnik J."/>
            <person name="Repkova J."/>
        </authorList>
    </citation>
    <scope>NUCLEOTIDE SEQUENCE [LARGE SCALE GENOMIC DNA]</scope>
    <source>
        <strain evidence="2">cv. 10/8</strain>
        <tissue evidence="1">Leaf</tissue>
    </source>
</reference>